<feature type="domain" description="PORR" evidence="1">
    <location>
        <begin position="71"/>
        <end position="388"/>
    </location>
</feature>
<sequence length="409" mass="47606">MACRLLSLNKPSLRQPFFLPWNSNPIRRNSTFPPADSILPLFNCKRRKKLRKKLSSPRVKPIAISAPRPLPALDALIHRDSSFRFLSRTRSFLSRQPHHLLSLSSAGKLHRELGFSRGRKPSRFANRHPLLLRILPHPPPYGPLHLSFTPLMKSLLSEEQSIFNSIEKQRVTAIRKLLMISSRHRIPLAKLHHCRDVLGLPHDFRDRVRKYPEFFRVAVEPDGLHVLELAEWDPALAVSALERDFVEDEHRVRRTFKFDIPHGRSLTLDDDDERKMNLLTTLPLISPYTDGSELKPWTVEAEKYRVGMIHEFLSLTVEKRAYIHHIVEFKEEFSLTRHTYHNLLKQPRAFYLSGTEMNWAVFLRDAYNEDGTLVEKDPLFLFEEKLRRHALMKEEGGEVEVRAAGASRV</sequence>
<dbReference type="GO" id="GO:0003723">
    <property type="term" value="F:RNA binding"/>
    <property type="evidence" value="ECO:0007669"/>
    <property type="project" value="InterPro"/>
</dbReference>
<evidence type="ECO:0000313" key="2">
    <source>
        <dbReference type="EMBL" id="KAK8921323.1"/>
    </source>
</evidence>
<organism evidence="2 3">
    <name type="scientific">Platanthera zijinensis</name>
    <dbReference type="NCBI Taxonomy" id="2320716"/>
    <lineage>
        <taxon>Eukaryota</taxon>
        <taxon>Viridiplantae</taxon>
        <taxon>Streptophyta</taxon>
        <taxon>Embryophyta</taxon>
        <taxon>Tracheophyta</taxon>
        <taxon>Spermatophyta</taxon>
        <taxon>Magnoliopsida</taxon>
        <taxon>Liliopsida</taxon>
        <taxon>Asparagales</taxon>
        <taxon>Orchidaceae</taxon>
        <taxon>Orchidoideae</taxon>
        <taxon>Orchideae</taxon>
        <taxon>Orchidinae</taxon>
        <taxon>Platanthera</taxon>
    </lineage>
</organism>
<keyword evidence="3" id="KW-1185">Reference proteome</keyword>
<proteinExistence type="predicted"/>
<gene>
    <name evidence="2" type="ORF">KSP39_PZI020348</name>
</gene>
<accession>A0AAP0FX01</accession>
<dbReference type="InterPro" id="IPR045040">
    <property type="entry name" value="PORR_fam"/>
</dbReference>
<protein>
    <recommendedName>
        <fullName evidence="1">PORR domain-containing protein</fullName>
    </recommendedName>
</protein>
<dbReference type="EMBL" id="JBBWWQ010000018">
    <property type="protein sequence ID" value="KAK8921323.1"/>
    <property type="molecule type" value="Genomic_DNA"/>
</dbReference>
<dbReference type="PANTHER" id="PTHR31476">
    <property type="entry name" value="PROTEIN WHAT'S THIS FACTOR 1 HOMOLOG, CHLOROPLASTIC"/>
    <property type="match status" value="1"/>
</dbReference>
<dbReference type="AlphaFoldDB" id="A0AAP0FX01"/>
<dbReference type="PANTHER" id="PTHR31476:SF14">
    <property type="entry name" value="OS09G0473400 PROTEIN"/>
    <property type="match status" value="1"/>
</dbReference>
<reference evidence="2 3" key="1">
    <citation type="journal article" date="2022" name="Nat. Plants">
        <title>Genomes of leafy and leafless Platanthera orchids illuminate the evolution of mycoheterotrophy.</title>
        <authorList>
            <person name="Li M.H."/>
            <person name="Liu K.W."/>
            <person name="Li Z."/>
            <person name="Lu H.C."/>
            <person name="Ye Q.L."/>
            <person name="Zhang D."/>
            <person name="Wang J.Y."/>
            <person name="Li Y.F."/>
            <person name="Zhong Z.M."/>
            <person name="Liu X."/>
            <person name="Yu X."/>
            <person name="Liu D.K."/>
            <person name="Tu X.D."/>
            <person name="Liu B."/>
            <person name="Hao Y."/>
            <person name="Liao X.Y."/>
            <person name="Jiang Y.T."/>
            <person name="Sun W.H."/>
            <person name="Chen J."/>
            <person name="Chen Y.Q."/>
            <person name="Ai Y."/>
            <person name="Zhai J.W."/>
            <person name="Wu S.S."/>
            <person name="Zhou Z."/>
            <person name="Hsiao Y.Y."/>
            <person name="Wu W.L."/>
            <person name="Chen Y.Y."/>
            <person name="Lin Y.F."/>
            <person name="Hsu J.L."/>
            <person name="Li C.Y."/>
            <person name="Wang Z.W."/>
            <person name="Zhao X."/>
            <person name="Zhong W.Y."/>
            <person name="Ma X.K."/>
            <person name="Ma L."/>
            <person name="Huang J."/>
            <person name="Chen G.Z."/>
            <person name="Huang M.Z."/>
            <person name="Huang L."/>
            <person name="Peng D.H."/>
            <person name="Luo Y.B."/>
            <person name="Zou S.Q."/>
            <person name="Chen S.P."/>
            <person name="Lan S."/>
            <person name="Tsai W.C."/>
            <person name="Van de Peer Y."/>
            <person name="Liu Z.J."/>
        </authorList>
    </citation>
    <scope>NUCLEOTIDE SEQUENCE [LARGE SCALE GENOMIC DNA]</scope>
    <source>
        <strain evidence="2">Lor287</strain>
    </source>
</reference>
<dbReference type="InterPro" id="IPR021099">
    <property type="entry name" value="PORR_domain"/>
</dbReference>
<evidence type="ECO:0000259" key="1">
    <source>
        <dbReference type="Pfam" id="PF11955"/>
    </source>
</evidence>
<comment type="caution">
    <text evidence="2">The sequence shown here is derived from an EMBL/GenBank/DDBJ whole genome shotgun (WGS) entry which is preliminary data.</text>
</comment>
<dbReference type="Proteomes" id="UP001418222">
    <property type="component" value="Unassembled WGS sequence"/>
</dbReference>
<dbReference type="Pfam" id="PF11955">
    <property type="entry name" value="PORR"/>
    <property type="match status" value="1"/>
</dbReference>
<name>A0AAP0FX01_9ASPA</name>
<evidence type="ECO:0000313" key="3">
    <source>
        <dbReference type="Proteomes" id="UP001418222"/>
    </source>
</evidence>